<dbReference type="PANTHER" id="PTHR47481:SF22">
    <property type="entry name" value="RETROTRANSPOSON GAG DOMAIN-CONTAINING PROTEIN"/>
    <property type="match status" value="1"/>
</dbReference>
<dbReference type="PANTHER" id="PTHR47481">
    <property type="match status" value="1"/>
</dbReference>
<dbReference type="AlphaFoldDB" id="A0A5J5B711"/>
<feature type="region of interest" description="Disordered" evidence="1">
    <location>
        <begin position="240"/>
        <end position="296"/>
    </location>
</feature>
<sequence length="539" mass="58439">MVSEPSIANAFVDSMAATTGASFPSAAFHLPAQVISIKLDGTNFLAWSAQLIPLFRSYGLMGIVDGSEPSPPQFSSDEQKAQGLLNSAYVIWQYKDQTVLGWIISSLSLAVVSTIYGLETFRLAWQALGTRFAASSTSRISLIKRKLQSLQQGSMSCQNFLDEVKSLADELSAVGKPIDDSDLILSVLNGLNSSFHSFVTTYMLLAKEKSMPFSDFHAELLNYDLMQKFHSQSIQPEAGPYALYSHKNGSKPGSRNNPNKSRFSGPSKGSGTASSQFRHPLPHLPSPSPAASAASPSRLRSPCQICKREGHQALDCFNRMNYSFQGRHPPTELAAMVAEANTTYLSQHQWYADSGANIHVTSDIANLATSQPYEGDDSVGIGNGTGLTISRTGTASIKTPSSTLTLNNVAYCPQASAHLLSINKFCKDNNVLFELASSHFSVKDILTGTTLLTGPSDNGLYPLNLRQLSSSKFHALTMTVGVKASTSTWHSRLGHPSAATLHRVISKFSLPLRYDPRYALRGYSKMCSVLNPRFAQSIC</sequence>
<organism evidence="4 5">
    <name type="scientific">Nyssa sinensis</name>
    <dbReference type="NCBI Taxonomy" id="561372"/>
    <lineage>
        <taxon>Eukaryota</taxon>
        <taxon>Viridiplantae</taxon>
        <taxon>Streptophyta</taxon>
        <taxon>Embryophyta</taxon>
        <taxon>Tracheophyta</taxon>
        <taxon>Spermatophyta</taxon>
        <taxon>Magnoliopsida</taxon>
        <taxon>eudicotyledons</taxon>
        <taxon>Gunneridae</taxon>
        <taxon>Pentapetalae</taxon>
        <taxon>asterids</taxon>
        <taxon>Cornales</taxon>
        <taxon>Nyssaceae</taxon>
        <taxon>Nyssa</taxon>
    </lineage>
</organism>
<feature type="domain" description="Retrovirus-related Pol polyprotein from transposon TNT 1-94-like beta-barrel" evidence="3">
    <location>
        <begin position="350"/>
        <end position="427"/>
    </location>
</feature>
<dbReference type="Pfam" id="PF14223">
    <property type="entry name" value="Retrotran_gag_2"/>
    <property type="match status" value="1"/>
</dbReference>
<evidence type="ECO:0000313" key="5">
    <source>
        <dbReference type="Proteomes" id="UP000325577"/>
    </source>
</evidence>
<accession>A0A5J5B711</accession>
<dbReference type="InterPro" id="IPR054722">
    <property type="entry name" value="PolX-like_BBD"/>
</dbReference>
<reference evidence="4 5" key="1">
    <citation type="submission" date="2019-09" db="EMBL/GenBank/DDBJ databases">
        <title>A chromosome-level genome assembly of the Chinese tupelo Nyssa sinensis.</title>
        <authorList>
            <person name="Yang X."/>
            <person name="Kang M."/>
            <person name="Yang Y."/>
            <person name="Xiong H."/>
            <person name="Wang M."/>
            <person name="Zhang Z."/>
            <person name="Wang Z."/>
            <person name="Wu H."/>
            <person name="Ma T."/>
            <person name="Liu J."/>
            <person name="Xi Z."/>
        </authorList>
    </citation>
    <scope>NUCLEOTIDE SEQUENCE [LARGE SCALE GENOMIC DNA]</scope>
    <source>
        <strain evidence="4">J267</strain>
        <tissue evidence="4">Leaf</tissue>
    </source>
</reference>
<feature type="domain" description="GAG-pre-integrase" evidence="2">
    <location>
        <begin position="459"/>
        <end position="511"/>
    </location>
</feature>
<keyword evidence="5" id="KW-1185">Reference proteome</keyword>
<proteinExistence type="predicted"/>
<dbReference type="Pfam" id="PF22936">
    <property type="entry name" value="Pol_BBD"/>
    <property type="match status" value="1"/>
</dbReference>
<feature type="compositionally biased region" description="Polar residues" evidence="1">
    <location>
        <begin position="251"/>
        <end position="277"/>
    </location>
</feature>
<protein>
    <submittedName>
        <fullName evidence="4">Uncharacterized protein</fullName>
    </submittedName>
</protein>
<evidence type="ECO:0000259" key="3">
    <source>
        <dbReference type="Pfam" id="PF22936"/>
    </source>
</evidence>
<dbReference type="InterPro" id="IPR025724">
    <property type="entry name" value="GAG-pre-integrase_dom"/>
</dbReference>
<dbReference type="EMBL" id="CM018038">
    <property type="protein sequence ID" value="KAA8538438.1"/>
    <property type="molecule type" value="Genomic_DNA"/>
</dbReference>
<gene>
    <name evidence="4" type="ORF">F0562_028016</name>
</gene>
<dbReference type="OrthoDB" id="1164227at2759"/>
<evidence type="ECO:0000259" key="2">
    <source>
        <dbReference type="Pfam" id="PF13976"/>
    </source>
</evidence>
<evidence type="ECO:0000313" key="4">
    <source>
        <dbReference type="EMBL" id="KAA8538438.1"/>
    </source>
</evidence>
<name>A0A5J5B711_9ASTE</name>
<dbReference type="Pfam" id="PF13976">
    <property type="entry name" value="gag_pre-integrs"/>
    <property type="match status" value="1"/>
</dbReference>
<dbReference type="Proteomes" id="UP000325577">
    <property type="component" value="Linkage Group LG15"/>
</dbReference>
<evidence type="ECO:0000256" key="1">
    <source>
        <dbReference type="SAM" id="MobiDB-lite"/>
    </source>
</evidence>